<dbReference type="GO" id="GO:0003677">
    <property type="term" value="F:DNA binding"/>
    <property type="evidence" value="ECO:0007669"/>
    <property type="project" value="InterPro"/>
</dbReference>
<gene>
    <name evidence="1" type="ORF">CLV72_108247</name>
</gene>
<organism evidence="1 2">
    <name type="scientific">Allonocardiopsis opalescens</name>
    <dbReference type="NCBI Taxonomy" id="1144618"/>
    <lineage>
        <taxon>Bacteria</taxon>
        <taxon>Bacillati</taxon>
        <taxon>Actinomycetota</taxon>
        <taxon>Actinomycetes</taxon>
        <taxon>Streptosporangiales</taxon>
        <taxon>Allonocardiopsis</taxon>
    </lineage>
</organism>
<reference evidence="1 2" key="1">
    <citation type="submission" date="2018-03" db="EMBL/GenBank/DDBJ databases">
        <title>Genomic Encyclopedia of Archaeal and Bacterial Type Strains, Phase II (KMG-II): from individual species to whole genera.</title>
        <authorList>
            <person name="Goeker M."/>
        </authorList>
    </citation>
    <scope>NUCLEOTIDE SEQUENCE [LARGE SCALE GENOMIC DNA]</scope>
    <source>
        <strain evidence="1 2">DSM 45601</strain>
    </source>
</reference>
<keyword evidence="2" id="KW-1185">Reference proteome</keyword>
<proteinExistence type="predicted"/>
<dbReference type="SUPFAM" id="SSF56349">
    <property type="entry name" value="DNA breaking-rejoining enzymes"/>
    <property type="match status" value="1"/>
</dbReference>
<dbReference type="RefSeq" id="WP_106251010.1">
    <property type="nucleotide sequence ID" value="NZ_PVZC01000008.1"/>
</dbReference>
<dbReference type="OrthoDB" id="3440549at2"/>
<evidence type="ECO:0000313" key="1">
    <source>
        <dbReference type="EMBL" id="PRX96240.1"/>
    </source>
</evidence>
<sequence length="716" mass="80119">MTTHPIHHETLAQSPFSGQYVHELLDLDMEPAGPRPRFDDHRWDLRGVRDTPIQFHPLYLVWDFSEITQPHWQLLVREFLVALRAPRHAVIAQLPWALRDQLSLSTCAQRRIKAVAWLRWLAEEGVGHLGELTQQHCDRWLHQRRADGLRSTSLLCDIVVVKDLARYTEMFTADRYPTGFMPWSGTTASQVAGFKRGGENTTPPITDAVLGPALRAGLYLVETVGPHAAALAEHLAARRSIPISDRRPRHDEYTELLADYIARGEPLPELDEHHVRERMAAGWNSDDPLLRVTFAELARDLRTRRFHAPELRRFREVTESAAAQVGVSPQWARDAALVCRADSGDRVPWSRPLTTAQVDDLTLIVFNAALFVTSTITGMRSGELMELNGESLLPPEEVTAGLMRFRLASTLIKGQQWGGVSDEWVVIEPAYRAVELAIRLAGAKTYLAAPRPRESVFGRFNLTERFRAFRRWVNSPNGARLGLEPIPDGDITARMTRRSLSLEMAHRPHGLWAAKVHLKQVSVSTTEGYAARPGGAQGRLHAEMKREEHTHKLELTKAAYRAYRDGRFPVGPGARGLIAAFEHVDDELAKLDATPATVVATDRHVELLLKKRAAALHIQPANYCWFTDPAKALCLKLAGTPTADQPLAGLCDAARCPQATFNAEHREIWAGAAKTTETFLGNPRIPVGEKQRLTAEHDRARQVIAAIDHATTREPQ</sequence>
<dbReference type="InterPro" id="IPR011010">
    <property type="entry name" value="DNA_brk_join_enz"/>
</dbReference>
<evidence type="ECO:0008006" key="3">
    <source>
        <dbReference type="Google" id="ProtNLM"/>
    </source>
</evidence>
<name>A0A2T0PXI0_9ACTN</name>
<dbReference type="EMBL" id="PVZC01000008">
    <property type="protein sequence ID" value="PRX96240.1"/>
    <property type="molecule type" value="Genomic_DNA"/>
</dbReference>
<dbReference type="AlphaFoldDB" id="A0A2T0PXI0"/>
<protein>
    <recommendedName>
        <fullName evidence="3">Integrase</fullName>
    </recommendedName>
</protein>
<dbReference type="Proteomes" id="UP000237846">
    <property type="component" value="Unassembled WGS sequence"/>
</dbReference>
<evidence type="ECO:0000313" key="2">
    <source>
        <dbReference type="Proteomes" id="UP000237846"/>
    </source>
</evidence>
<comment type="caution">
    <text evidence="1">The sequence shown here is derived from an EMBL/GenBank/DDBJ whole genome shotgun (WGS) entry which is preliminary data.</text>
</comment>
<accession>A0A2T0PXI0</accession>